<dbReference type="GO" id="GO:0019369">
    <property type="term" value="P:arachidonate metabolic process"/>
    <property type="evidence" value="ECO:0007669"/>
    <property type="project" value="TreeGrafter"/>
</dbReference>
<dbReference type="eggNOG" id="KOG4231">
    <property type="taxonomic scope" value="Eukaryota"/>
</dbReference>
<dbReference type="PANTHER" id="PTHR24185:SF1">
    <property type="entry name" value="CALCIUM-INDEPENDENT PHOSPHOLIPASE A2-GAMMA"/>
    <property type="match status" value="1"/>
</dbReference>
<name>W3XL49_PESFW</name>
<proteinExistence type="predicted"/>
<dbReference type="RefSeq" id="XP_007826802.1">
    <property type="nucleotide sequence ID" value="XM_007828611.1"/>
</dbReference>
<dbReference type="InParanoid" id="W3XL49"/>
<evidence type="ECO:0000256" key="1">
    <source>
        <dbReference type="ARBA" id="ARBA00022801"/>
    </source>
</evidence>
<evidence type="ECO:0000313" key="7">
    <source>
        <dbReference type="EMBL" id="ETS86202.1"/>
    </source>
</evidence>
<feature type="short sequence motif" description="DGA/G" evidence="4">
    <location>
        <begin position="82"/>
        <end position="84"/>
    </location>
</feature>
<dbReference type="GO" id="GO:0046486">
    <property type="term" value="P:glycerolipid metabolic process"/>
    <property type="evidence" value="ECO:0007669"/>
    <property type="project" value="UniProtKB-ARBA"/>
</dbReference>
<dbReference type="InterPro" id="IPR016035">
    <property type="entry name" value="Acyl_Trfase/lysoPLipase"/>
</dbReference>
<feature type="compositionally biased region" description="Polar residues" evidence="5">
    <location>
        <begin position="291"/>
        <end position="321"/>
    </location>
</feature>
<dbReference type="SUPFAM" id="SSF52151">
    <property type="entry name" value="FabD/lysophospholipase-like"/>
    <property type="match status" value="1"/>
</dbReference>
<dbReference type="HOGENOM" id="CLU_866286_0_0_1"/>
<evidence type="ECO:0000256" key="2">
    <source>
        <dbReference type="ARBA" id="ARBA00022963"/>
    </source>
</evidence>
<dbReference type="AlphaFoldDB" id="W3XL49"/>
<keyword evidence="1" id="KW-0378">Hydrolase</keyword>
<reference evidence="8" key="1">
    <citation type="journal article" date="2015" name="BMC Genomics">
        <title>Genomic and transcriptomic analysis of the endophytic fungus Pestalotiopsis fici reveals its lifestyle and high potential for synthesis of natural products.</title>
        <authorList>
            <person name="Wang X."/>
            <person name="Zhang X."/>
            <person name="Liu L."/>
            <person name="Xiang M."/>
            <person name="Wang W."/>
            <person name="Sun X."/>
            <person name="Che Y."/>
            <person name="Guo L."/>
            <person name="Liu G."/>
            <person name="Guo L."/>
            <person name="Wang C."/>
            <person name="Yin W.B."/>
            <person name="Stadler M."/>
            <person name="Zhang X."/>
            <person name="Liu X."/>
        </authorList>
    </citation>
    <scope>NUCLEOTIDE SEQUENCE [LARGE SCALE GENOMIC DNA]</scope>
    <source>
        <strain evidence="8">W106-1 / CGMCC3.15140</strain>
    </source>
</reference>
<protein>
    <recommendedName>
        <fullName evidence="6">PNPLA domain-containing protein</fullName>
    </recommendedName>
</protein>
<evidence type="ECO:0000256" key="5">
    <source>
        <dbReference type="SAM" id="MobiDB-lite"/>
    </source>
</evidence>
<organism evidence="7 8">
    <name type="scientific">Pestalotiopsis fici (strain W106-1 / CGMCC3.15140)</name>
    <dbReference type="NCBI Taxonomy" id="1229662"/>
    <lineage>
        <taxon>Eukaryota</taxon>
        <taxon>Fungi</taxon>
        <taxon>Dikarya</taxon>
        <taxon>Ascomycota</taxon>
        <taxon>Pezizomycotina</taxon>
        <taxon>Sordariomycetes</taxon>
        <taxon>Xylariomycetidae</taxon>
        <taxon>Amphisphaeriales</taxon>
        <taxon>Sporocadaceae</taxon>
        <taxon>Pestalotiopsis</taxon>
    </lineage>
</organism>
<dbReference type="GO" id="GO:0047499">
    <property type="term" value="F:calcium-independent phospholipase A2 activity"/>
    <property type="evidence" value="ECO:0007669"/>
    <property type="project" value="TreeGrafter"/>
</dbReference>
<gene>
    <name evidence="7" type="ORF">PFICI_00030</name>
</gene>
<dbReference type="OrthoDB" id="626167at2759"/>
<dbReference type="PANTHER" id="PTHR24185">
    <property type="entry name" value="CALCIUM-INDEPENDENT PHOSPHOLIPASE A2-GAMMA"/>
    <property type="match status" value="1"/>
</dbReference>
<dbReference type="Gene3D" id="3.40.1090.10">
    <property type="entry name" value="Cytosolic phospholipase A2 catalytic domain"/>
    <property type="match status" value="1"/>
</dbReference>
<dbReference type="GeneID" id="19265043"/>
<evidence type="ECO:0000256" key="3">
    <source>
        <dbReference type="ARBA" id="ARBA00023098"/>
    </source>
</evidence>
<feature type="compositionally biased region" description="Basic and acidic residues" evidence="5">
    <location>
        <begin position="279"/>
        <end position="290"/>
    </location>
</feature>
<dbReference type="KEGG" id="pfy:PFICI_00030"/>
<sequence length="321" mass="36312">MSRSAVITLREGGGNSDGADAADVTYLFRTDNHRYRGGPFKEELNPKILDKSTLTIAEACRATSAAPTWFPPVKLRGRKFIDGGVTEHNNPAILAWHESNEMAHRPGDTTDSRRTKGPQVLLSVGTGKTKQPRRFGLYNLILSGRHKLTDTEETHSKLNQFVQAEECLYRRFNVPESNSTFEVKGLDKVKLDACKKKSRGTFWRRLQSSDTTETGSFQDAEAEQTRGGYKPHKYFYKTYEKIRSRAVQYCRSTNTVDNEDPVADIQTCAKRLFALSQQRRNDQDRWKEFQENPNPQSRAPPNLQSQNSLGPANQADSQPNP</sequence>
<dbReference type="PROSITE" id="PS51635">
    <property type="entry name" value="PNPLA"/>
    <property type="match status" value="1"/>
</dbReference>
<dbReference type="EMBL" id="KI912109">
    <property type="protein sequence ID" value="ETS86202.1"/>
    <property type="molecule type" value="Genomic_DNA"/>
</dbReference>
<keyword evidence="2" id="KW-0442">Lipid degradation</keyword>
<comment type="caution">
    <text evidence="4">Lacks conserved residue(s) required for the propagation of feature annotation.</text>
</comment>
<dbReference type="GO" id="GO:0016020">
    <property type="term" value="C:membrane"/>
    <property type="evidence" value="ECO:0007669"/>
    <property type="project" value="TreeGrafter"/>
</dbReference>
<dbReference type="Pfam" id="PF01734">
    <property type="entry name" value="Patatin"/>
    <property type="match status" value="1"/>
</dbReference>
<accession>W3XL49</accession>
<evidence type="ECO:0000256" key="4">
    <source>
        <dbReference type="PROSITE-ProRule" id="PRU01161"/>
    </source>
</evidence>
<dbReference type="GO" id="GO:0016042">
    <property type="term" value="P:lipid catabolic process"/>
    <property type="evidence" value="ECO:0007669"/>
    <property type="project" value="UniProtKB-KW"/>
</dbReference>
<dbReference type="InterPro" id="IPR002641">
    <property type="entry name" value="PNPLA_dom"/>
</dbReference>
<evidence type="ECO:0000313" key="8">
    <source>
        <dbReference type="Proteomes" id="UP000030651"/>
    </source>
</evidence>
<dbReference type="Proteomes" id="UP000030651">
    <property type="component" value="Unassembled WGS sequence"/>
</dbReference>
<feature type="region of interest" description="Disordered" evidence="5">
    <location>
        <begin position="279"/>
        <end position="321"/>
    </location>
</feature>
<evidence type="ECO:0000259" key="6">
    <source>
        <dbReference type="PROSITE" id="PS51635"/>
    </source>
</evidence>
<keyword evidence="3" id="KW-0443">Lipid metabolism</keyword>
<keyword evidence="8" id="KW-1185">Reference proteome</keyword>
<feature type="domain" description="PNPLA" evidence="6">
    <location>
        <begin position="1"/>
        <end position="96"/>
    </location>
</feature>